<dbReference type="AlphaFoldDB" id="A0A066TEC8"/>
<accession>A0A066TEC8</accession>
<dbReference type="Proteomes" id="UP000027170">
    <property type="component" value="Unassembled WGS sequence"/>
</dbReference>
<organism evidence="1 2">
    <name type="scientific">Snodgrassella communis</name>
    <dbReference type="NCBI Taxonomy" id="2946699"/>
    <lineage>
        <taxon>Bacteria</taxon>
        <taxon>Pseudomonadati</taxon>
        <taxon>Pseudomonadota</taxon>
        <taxon>Betaproteobacteria</taxon>
        <taxon>Neisseriales</taxon>
        <taxon>Neisseriaceae</taxon>
        <taxon>Snodgrassella</taxon>
    </lineage>
</organism>
<gene>
    <name evidence="1" type="ORF">SALWKB29_1199</name>
</gene>
<dbReference type="RefSeq" id="WP_037407667.1">
    <property type="nucleotide sequence ID" value="NZ_JFZV01000005.1"/>
</dbReference>
<comment type="caution">
    <text evidence="1">The sequence shown here is derived from an EMBL/GenBank/DDBJ whole genome shotgun (WGS) entry which is preliminary data.</text>
</comment>
<reference evidence="1 2" key="1">
    <citation type="submission" date="2014-03" db="EMBL/GenBank/DDBJ databases">
        <title>The genomes of two eusocial bee gut symbionts.</title>
        <authorList>
            <person name="Kwong W.K."/>
            <person name="Engel P."/>
            <person name="Koch H."/>
            <person name="Moran N.A."/>
        </authorList>
    </citation>
    <scope>NUCLEOTIDE SEQUENCE [LARGE SCALE GENOMIC DNA]</scope>
    <source>
        <strain evidence="2">wkB29</strain>
    </source>
</reference>
<dbReference type="NCBIfam" id="TIGR01611">
    <property type="entry name" value="tail_tube"/>
    <property type="match status" value="1"/>
</dbReference>
<proteinExistence type="predicted"/>
<name>A0A066TEC8_9NEIS</name>
<dbReference type="OrthoDB" id="8900117at2"/>
<keyword evidence="2" id="KW-1185">Reference proteome</keyword>
<sequence>MTEFNAIYNANVYVNGNSQLGRASQFKLPDISVGQTETKGLGLAGSVKLPSGIEALEGEITWNSFYPDVFTKVYNPFKACQLMVRANIQAFNASGLAAEVPMVVMVMATFSKNPLGTYKPKEKAEFASTFQATEIHQTVSGREVLYYNAFTNQYRVNGVDMLAQMRANIGM</sequence>
<dbReference type="Pfam" id="PF04985">
    <property type="entry name" value="Phage_tube"/>
    <property type="match status" value="1"/>
</dbReference>
<protein>
    <submittedName>
        <fullName evidence="1">Uncharacterized protein</fullName>
    </submittedName>
</protein>
<evidence type="ECO:0000313" key="2">
    <source>
        <dbReference type="Proteomes" id="UP000027170"/>
    </source>
</evidence>
<dbReference type="eggNOG" id="COG3498">
    <property type="taxonomic scope" value="Bacteria"/>
</dbReference>
<dbReference type="InterPro" id="IPR006498">
    <property type="entry name" value="Tail_tube"/>
</dbReference>
<evidence type="ECO:0000313" key="1">
    <source>
        <dbReference type="EMBL" id="KDN14740.1"/>
    </source>
</evidence>
<dbReference type="EMBL" id="JFZV01000005">
    <property type="protein sequence ID" value="KDN14740.1"/>
    <property type="molecule type" value="Genomic_DNA"/>
</dbReference>